<feature type="region of interest" description="Disordered" evidence="1">
    <location>
        <begin position="28"/>
        <end position="63"/>
    </location>
</feature>
<evidence type="ECO:0000256" key="1">
    <source>
        <dbReference type="SAM" id="MobiDB-lite"/>
    </source>
</evidence>
<dbReference type="EMBL" id="FXAN01000032">
    <property type="protein sequence ID" value="SMF98547.1"/>
    <property type="molecule type" value="Genomic_DNA"/>
</dbReference>
<name>A0A238GZY4_9BURK</name>
<sequence length="63" mass="6798">MAIACDDAVHGIERAGKLCMKFDETRDPQRRSHGMFGSAEPQQHMEKWAGPVAPSAAEPAGMS</sequence>
<evidence type="ECO:0000313" key="2">
    <source>
        <dbReference type="EMBL" id="SMF98547.1"/>
    </source>
</evidence>
<evidence type="ECO:0000313" key="3">
    <source>
        <dbReference type="Proteomes" id="UP000198460"/>
    </source>
</evidence>
<gene>
    <name evidence="2" type="ORF">BSIN_1826</name>
</gene>
<dbReference type="Proteomes" id="UP000198460">
    <property type="component" value="Unassembled WGS sequence"/>
</dbReference>
<proteinExistence type="predicted"/>
<protein>
    <submittedName>
        <fullName evidence="2">Uncharacterized protein</fullName>
    </submittedName>
</protein>
<dbReference type="AlphaFoldDB" id="A0A238GZY4"/>
<reference evidence="2 3" key="1">
    <citation type="submission" date="2017-04" db="EMBL/GenBank/DDBJ databases">
        <authorList>
            <person name="Afonso C.L."/>
            <person name="Miller P.J."/>
            <person name="Scott M.A."/>
            <person name="Spackman E."/>
            <person name="Goraichik I."/>
            <person name="Dimitrov K.M."/>
            <person name="Suarez D.L."/>
            <person name="Swayne D.E."/>
        </authorList>
    </citation>
    <scope>NUCLEOTIDE SEQUENCE [LARGE SCALE GENOMIC DNA]</scope>
    <source>
        <strain evidence="2">LMG 28154</strain>
    </source>
</reference>
<organism evidence="2 3">
    <name type="scientific">Burkholderia singularis</name>
    <dbReference type="NCBI Taxonomy" id="1503053"/>
    <lineage>
        <taxon>Bacteria</taxon>
        <taxon>Pseudomonadati</taxon>
        <taxon>Pseudomonadota</taxon>
        <taxon>Betaproteobacteria</taxon>
        <taxon>Burkholderiales</taxon>
        <taxon>Burkholderiaceae</taxon>
        <taxon>Burkholderia</taxon>
        <taxon>pseudomallei group</taxon>
    </lineage>
</organism>
<accession>A0A238GZY4</accession>